<keyword evidence="3" id="KW-1185">Reference proteome</keyword>
<evidence type="ECO:0000313" key="2">
    <source>
        <dbReference type="EMBL" id="EYC27745.1"/>
    </source>
</evidence>
<dbReference type="EMBL" id="JARK01001344">
    <property type="protein sequence ID" value="EYC27745.1"/>
    <property type="molecule type" value="Genomic_DNA"/>
</dbReference>
<accession>A0A016VJY5</accession>
<organism evidence="2 3">
    <name type="scientific">Ancylostoma ceylanicum</name>
    <dbReference type="NCBI Taxonomy" id="53326"/>
    <lineage>
        <taxon>Eukaryota</taxon>
        <taxon>Metazoa</taxon>
        <taxon>Ecdysozoa</taxon>
        <taxon>Nematoda</taxon>
        <taxon>Chromadorea</taxon>
        <taxon>Rhabditida</taxon>
        <taxon>Rhabditina</taxon>
        <taxon>Rhabditomorpha</taxon>
        <taxon>Strongyloidea</taxon>
        <taxon>Ancylostomatidae</taxon>
        <taxon>Ancylostomatinae</taxon>
        <taxon>Ancylostoma</taxon>
    </lineage>
</organism>
<dbReference type="AlphaFoldDB" id="A0A016VJY5"/>
<reference evidence="3" key="1">
    <citation type="journal article" date="2015" name="Nat. Genet.">
        <title>The genome and transcriptome of the zoonotic hookworm Ancylostoma ceylanicum identify infection-specific gene families.</title>
        <authorList>
            <person name="Schwarz E.M."/>
            <person name="Hu Y."/>
            <person name="Antoshechkin I."/>
            <person name="Miller M.M."/>
            <person name="Sternberg P.W."/>
            <person name="Aroian R.V."/>
        </authorList>
    </citation>
    <scope>NUCLEOTIDE SEQUENCE</scope>
    <source>
        <strain evidence="3">HY135</strain>
    </source>
</reference>
<evidence type="ECO:0000256" key="1">
    <source>
        <dbReference type="SAM" id="MobiDB-lite"/>
    </source>
</evidence>
<proteinExistence type="predicted"/>
<dbReference type="Proteomes" id="UP000024635">
    <property type="component" value="Unassembled WGS sequence"/>
</dbReference>
<evidence type="ECO:0000313" key="3">
    <source>
        <dbReference type="Proteomes" id="UP000024635"/>
    </source>
</evidence>
<comment type="caution">
    <text evidence="2">The sequence shown here is derived from an EMBL/GenBank/DDBJ whole genome shotgun (WGS) entry which is preliminary data.</text>
</comment>
<feature type="region of interest" description="Disordered" evidence="1">
    <location>
        <begin position="58"/>
        <end position="80"/>
    </location>
</feature>
<gene>
    <name evidence="2" type="primary">Acey_s0008.g158</name>
    <name evidence="2" type="ORF">Y032_0008g158</name>
</gene>
<protein>
    <submittedName>
        <fullName evidence="2">Uncharacterized protein</fullName>
    </submittedName>
</protein>
<sequence>MPQGSSRLLLPEDNFCRWFEFLKAFFHRATGMSRTTFLMEKWVSSSVSCEEMEDLIAKGVEPSNEREEIGMEAISRTPPW</sequence>
<name>A0A016VJY5_9BILA</name>